<name>A0A919BBF6_9GAMM</name>
<feature type="transmembrane region" description="Helical" evidence="1">
    <location>
        <begin position="124"/>
        <end position="145"/>
    </location>
</feature>
<protein>
    <submittedName>
        <fullName evidence="2">Uncharacterized protein</fullName>
    </submittedName>
</protein>
<evidence type="ECO:0000256" key="1">
    <source>
        <dbReference type="SAM" id="Phobius"/>
    </source>
</evidence>
<keyword evidence="1" id="KW-1133">Transmembrane helix</keyword>
<keyword evidence="1" id="KW-0472">Membrane</keyword>
<feature type="transmembrane region" description="Helical" evidence="1">
    <location>
        <begin position="173"/>
        <end position="191"/>
    </location>
</feature>
<reference evidence="2" key="1">
    <citation type="journal article" date="2014" name="Int. J. Syst. Evol. Microbiol.">
        <title>Complete genome sequence of Corynebacterium casei LMG S-19264T (=DSM 44701T), isolated from a smear-ripened cheese.</title>
        <authorList>
            <consortium name="US DOE Joint Genome Institute (JGI-PGF)"/>
            <person name="Walter F."/>
            <person name="Albersmeier A."/>
            <person name="Kalinowski J."/>
            <person name="Ruckert C."/>
        </authorList>
    </citation>
    <scope>NUCLEOTIDE SEQUENCE</scope>
    <source>
        <strain evidence="2">KCTC 42731</strain>
    </source>
</reference>
<reference evidence="2" key="2">
    <citation type="submission" date="2020-09" db="EMBL/GenBank/DDBJ databases">
        <authorList>
            <person name="Sun Q."/>
            <person name="Kim S."/>
        </authorList>
    </citation>
    <scope>NUCLEOTIDE SEQUENCE</scope>
    <source>
        <strain evidence="2">KCTC 42731</strain>
    </source>
</reference>
<feature type="transmembrane region" description="Helical" evidence="1">
    <location>
        <begin position="12"/>
        <end position="28"/>
    </location>
</feature>
<evidence type="ECO:0000313" key="3">
    <source>
        <dbReference type="Proteomes" id="UP000623842"/>
    </source>
</evidence>
<dbReference type="AlphaFoldDB" id="A0A919BBF6"/>
<keyword evidence="3" id="KW-1185">Reference proteome</keyword>
<dbReference type="Proteomes" id="UP000623842">
    <property type="component" value="Unassembled WGS sequence"/>
</dbReference>
<keyword evidence="1" id="KW-0812">Transmembrane</keyword>
<evidence type="ECO:0000313" key="2">
    <source>
        <dbReference type="EMBL" id="GHF77817.1"/>
    </source>
</evidence>
<dbReference type="EMBL" id="BNCK01000001">
    <property type="protein sequence ID" value="GHF77817.1"/>
    <property type="molecule type" value="Genomic_DNA"/>
</dbReference>
<gene>
    <name evidence="2" type="ORF">GCM10017161_01000</name>
</gene>
<organism evidence="2 3">
    <name type="scientific">Thalassotalea marina</name>
    <dbReference type="NCBI Taxonomy" id="1673741"/>
    <lineage>
        <taxon>Bacteria</taxon>
        <taxon>Pseudomonadati</taxon>
        <taxon>Pseudomonadota</taxon>
        <taxon>Gammaproteobacteria</taxon>
        <taxon>Alteromonadales</taxon>
        <taxon>Colwelliaceae</taxon>
        <taxon>Thalassotalea</taxon>
    </lineage>
</organism>
<proteinExistence type="predicted"/>
<accession>A0A919BBF6</accession>
<sequence length="201" mass="22590">MTKPIFSNNSNKIAMLAIGSLLLVLMLMTRGNHFMSSVNLPSASIAVFFLAGLYLSRISAFWFFYITSIVIDLSVSYSKGDFGSCITNTYPLLAFSYGAVFYAGRLLSVSVATGLSTTLALKTLLVLFIGTSVAFVISNGSYYWFSGNYVEPNWQEYTERFAKYYPSYILRPLYYVVPALLIHWTFSTIRIKQQIDAIKIK</sequence>
<dbReference type="RefSeq" id="WP_189766763.1">
    <property type="nucleotide sequence ID" value="NZ_BNCK01000001.1"/>
</dbReference>
<comment type="caution">
    <text evidence="2">The sequence shown here is derived from an EMBL/GenBank/DDBJ whole genome shotgun (WGS) entry which is preliminary data.</text>
</comment>
<feature type="transmembrane region" description="Helical" evidence="1">
    <location>
        <begin position="90"/>
        <end position="112"/>
    </location>
</feature>